<accession>H6C8X4</accession>
<evidence type="ECO:0000313" key="2">
    <source>
        <dbReference type="EMBL" id="EHY60551.1"/>
    </source>
</evidence>
<proteinExistence type="predicted"/>
<evidence type="ECO:0000256" key="1">
    <source>
        <dbReference type="SAM" id="MobiDB-lite"/>
    </source>
</evidence>
<protein>
    <submittedName>
        <fullName evidence="2">Uncharacterized protein</fullName>
    </submittedName>
</protein>
<dbReference type="EMBL" id="JH226136">
    <property type="protein sequence ID" value="EHY60551.1"/>
    <property type="molecule type" value="Genomic_DNA"/>
</dbReference>
<dbReference type="Proteomes" id="UP000007304">
    <property type="component" value="Unassembled WGS sequence"/>
</dbReference>
<keyword evidence="3" id="KW-1185">Reference proteome</keyword>
<dbReference type="InParanoid" id="H6C8X4"/>
<gene>
    <name evidence="2" type="ORF">HMPREF1120_08506</name>
</gene>
<organism evidence="2 3">
    <name type="scientific">Exophiala dermatitidis (strain ATCC 34100 / CBS 525.76 / NIH/UT8656)</name>
    <name type="common">Black yeast</name>
    <name type="synonym">Wangiella dermatitidis</name>
    <dbReference type="NCBI Taxonomy" id="858893"/>
    <lineage>
        <taxon>Eukaryota</taxon>
        <taxon>Fungi</taxon>
        <taxon>Dikarya</taxon>
        <taxon>Ascomycota</taxon>
        <taxon>Pezizomycotina</taxon>
        <taxon>Eurotiomycetes</taxon>
        <taxon>Chaetothyriomycetidae</taxon>
        <taxon>Chaetothyriales</taxon>
        <taxon>Herpotrichiellaceae</taxon>
        <taxon>Exophiala</taxon>
    </lineage>
</organism>
<reference evidence="2" key="1">
    <citation type="submission" date="2011-07" db="EMBL/GenBank/DDBJ databases">
        <title>The Genome Sequence of Exophiala (Wangiella) dermatitidis NIH/UT8656.</title>
        <authorList>
            <consortium name="The Broad Institute Genome Sequencing Platform"/>
            <person name="Cuomo C."/>
            <person name="Wang Z."/>
            <person name="Hunicke-Smith S."/>
            <person name="Szanislo P.J."/>
            <person name="Earl A."/>
            <person name="Young S.K."/>
            <person name="Zeng Q."/>
            <person name="Gargeya S."/>
            <person name="Fitzgerald M."/>
            <person name="Haas B."/>
            <person name="Abouelleil A."/>
            <person name="Alvarado L."/>
            <person name="Arachchi H.M."/>
            <person name="Berlin A."/>
            <person name="Brown A."/>
            <person name="Chapman S.B."/>
            <person name="Chen Z."/>
            <person name="Dunbar C."/>
            <person name="Freedman E."/>
            <person name="Gearin G."/>
            <person name="Gellesch M."/>
            <person name="Goldberg J."/>
            <person name="Griggs A."/>
            <person name="Gujja S."/>
            <person name="Heiman D."/>
            <person name="Howarth C."/>
            <person name="Larson L."/>
            <person name="Lui A."/>
            <person name="MacDonald P.J.P."/>
            <person name="Montmayeur A."/>
            <person name="Murphy C."/>
            <person name="Neiman D."/>
            <person name="Pearson M."/>
            <person name="Priest M."/>
            <person name="Roberts A."/>
            <person name="Saif S."/>
            <person name="Shea T."/>
            <person name="Shenoy N."/>
            <person name="Sisk P."/>
            <person name="Stolte C."/>
            <person name="Sykes S."/>
            <person name="Wortman J."/>
            <person name="Nusbaum C."/>
            <person name="Birren B."/>
        </authorList>
    </citation>
    <scope>NUCLEOTIDE SEQUENCE</scope>
    <source>
        <strain evidence="2">NIH/UT8656</strain>
    </source>
</reference>
<dbReference type="HOGENOM" id="CLU_1786848_0_0_1"/>
<name>H6C8X4_EXODN</name>
<dbReference type="RefSeq" id="XP_009161012.1">
    <property type="nucleotide sequence ID" value="XM_009162764.1"/>
</dbReference>
<evidence type="ECO:0000313" key="3">
    <source>
        <dbReference type="Proteomes" id="UP000007304"/>
    </source>
</evidence>
<sequence>MTRDGARDGIGAGLKSPNFIPKTLVFSCQMLNLHTLSAHVLGQLGNSTLGLLTSLNTITDGITNPINRGRIQTYLWHHLPLPRRRALIPKNPPHPPDQPGAHSWPKGREKCGNDAPCWPQVSGSHCCEPRTQSWRRGKDEVRRCE</sequence>
<dbReference type="GeneID" id="20313145"/>
<dbReference type="AlphaFoldDB" id="H6C8X4"/>
<dbReference type="VEuPathDB" id="FungiDB:HMPREF1120_08506"/>
<feature type="region of interest" description="Disordered" evidence="1">
    <location>
        <begin position="86"/>
        <end position="109"/>
    </location>
</feature>